<proteinExistence type="predicted"/>
<reference evidence="1 2" key="1">
    <citation type="submission" date="2017-06" db="EMBL/GenBank/DDBJ databases">
        <title>Comparative genomic analysis of Ambrosia Fusariam Clade fungi.</title>
        <authorList>
            <person name="Stajich J.E."/>
            <person name="Carrillo J."/>
            <person name="Kijimoto T."/>
            <person name="Eskalen A."/>
            <person name="O'Donnell K."/>
            <person name="Kasson M."/>
        </authorList>
    </citation>
    <scope>NUCLEOTIDE SEQUENCE [LARGE SCALE GENOMIC DNA]</scope>
    <source>
        <strain evidence="1 2">NRRL62606</strain>
    </source>
</reference>
<evidence type="ECO:0000313" key="1">
    <source>
        <dbReference type="EMBL" id="RSL76553.1"/>
    </source>
</evidence>
<evidence type="ECO:0000313" key="2">
    <source>
        <dbReference type="Proteomes" id="UP000287972"/>
    </source>
</evidence>
<protein>
    <submittedName>
        <fullName evidence="1">Uncharacterized protein</fullName>
    </submittedName>
</protein>
<comment type="caution">
    <text evidence="1">The sequence shown here is derived from an EMBL/GenBank/DDBJ whole genome shotgun (WGS) entry which is preliminary data.</text>
</comment>
<dbReference type="AlphaFoldDB" id="A0A428RGB6"/>
<keyword evidence="2" id="KW-1185">Reference proteome</keyword>
<sequence length="150" mass="16770">MSVIPASTMIKNTFLTWSGIFFGFRLRGRYFWAILNIHSNKTLSPQSNRHRYHFTPQLDSTSQPSEDMVIKVKVKIGGIVIITITVTTGLALKSFNRLQDTSEARGVGDALRMYCENAAAEGRALDKESLLQELKDVAAREGAVLEEDYS</sequence>
<organism evidence="1 2">
    <name type="scientific">Fusarium floridanum</name>
    <dbReference type="NCBI Taxonomy" id="1325733"/>
    <lineage>
        <taxon>Eukaryota</taxon>
        <taxon>Fungi</taxon>
        <taxon>Dikarya</taxon>
        <taxon>Ascomycota</taxon>
        <taxon>Pezizomycotina</taxon>
        <taxon>Sordariomycetes</taxon>
        <taxon>Hypocreomycetidae</taxon>
        <taxon>Hypocreales</taxon>
        <taxon>Nectriaceae</taxon>
        <taxon>Fusarium</taxon>
        <taxon>Fusarium solani species complex</taxon>
    </lineage>
</organism>
<dbReference type="Proteomes" id="UP000287972">
    <property type="component" value="Unassembled WGS sequence"/>
</dbReference>
<name>A0A428RGB6_9HYPO</name>
<accession>A0A428RGB6</accession>
<gene>
    <name evidence="1" type="ORF">CEP51_009853</name>
</gene>
<dbReference type="EMBL" id="NKCL01000289">
    <property type="protein sequence ID" value="RSL76553.1"/>
    <property type="molecule type" value="Genomic_DNA"/>
</dbReference>